<evidence type="ECO:0000256" key="4">
    <source>
        <dbReference type="ARBA" id="ARBA00022679"/>
    </source>
</evidence>
<dbReference type="RefSeq" id="WP_134553341.1">
    <property type="nucleotide sequence ID" value="NZ_SOHL01000030.1"/>
</dbReference>
<keyword evidence="7" id="KW-0067">ATP-binding</keyword>
<evidence type="ECO:0000259" key="9">
    <source>
        <dbReference type="Pfam" id="PF01288"/>
    </source>
</evidence>
<keyword evidence="5" id="KW-0547">Nucleotide-binding</keyword>
<dbReference type="PANTHER" id="PTHR43071:SF1">
    <property type="entry name" value="2-AMINO-4-HYDROXY-6-HYDROXYMETHYLDIHYDROPTERIDINE PYROPHOSPHOKINASE"/>
    <property type="match status" value="1"/>
</dbReference>
<keyword evidence="4 10" id="KW-0808">Transferase</keyword>
<comment type="pathway">
    <text evidence="2">Cofactor biosynthesis; tetrahydrofolate biosynthesis; 2-amino-4-hydroxy-6-hydroxymethyl-7,8-dihydropteridine diphosphate from 7,8-dihydroneopterin triphosphate: step 4/4.</text>
</comment>
<dbReference type="GO" id="GO:0046654">
    <property type="term" value="P:tetrahydrofolate biosynthetic process"/>
    <property type="evidence" value="ECO:0007669"/>
    <property type="project" value="UniProtKB-UniPathway"/>
</dbReference>
<evidence type="ECO:0000256" key="7">
    <source>
        <dbReference type="ARBA" id="ARBA00022840"/>
    </source>
</evidence>
<dbReference type="EC" id="2.7.6.3" evidence="3"/>
<comment type="catalytic activity">
    <reaction evidence="1">
        <text>6-hydroxymethyl-7,8-dihydropterin + ATP = (7,8-dihydropterin-6-yl)methyl diphosphate + AMP + H(+)</text>
        <dbReference type="Rhea" id="RHEA:11412"/>
        <dbReference type="ChEBI" id="CHEBI:15378"/>
        <dbReference type="ChEBI" id="CHEBI:30616"/>
        <dbReference type="ChEBI" id="CHEBI:44841"/>
        <dbReference type="ChEBI" id="CHEBI:72950"/>
        <dbReference type="ChEBI" id="CHEBI:456215"/>
        <dbReference type="EC" id="2.7.6.3"/>
    </reaction>
</comment>
<dbReference type="EMBL" id="SOHL01000030">
    <property type="protein sequence ID" value="TFD66662.1"/>
    <property type="molecule type" value="Genomic_DNA"/>
</dbReference>
<reference evidence="10 11" key="1">
    <citation type="submission" date="2019-03" db="EMBL/GenBank/DDBJ databases">
        <title>Genomics of glacier-inhabiting Cryobacterium strains.</title>
        <authorList>
            <person name="Liu Q."/>
            <person name="Xin Y.-H."/>
        </authorList>
    </citation>
    <scope>NUCLEOTIDE SEQUENCE [LARGE SCALE GENOMIC DNA]</scope>
    <source>
        <strain evidence="10 11">Hz16</strain>
    </source>
</reference>
<proteinExistence type="predicted"/>
<dbReference type="GO" id="GO:0005524">
    <property type="term" value="F:ATP binding"/>
    <property type="evidence" value="ECO:0007669"/>
    <property type="project" value="UniProtKB-KW"/>
</dbReference>
<feature type="domain" description="7,8-dihydro-6-hydroxymethylpterin-pyrophosphokinase" evidence="9">
    <location>
        <begin position="9"/>
        <end position="140"/>
    </location>
</feature>
<organism evidence="10 11">
    <name type="scientific">Cryobacterium gelidum</name>
    <dbReference type="NCBI Taxonomy" id="1259164"/>
    <lineage>
        <taxon>Bacteria</taxon>
        <taxon>Bacillati</taxon>
        <taxon>Actinomycetota</taxon>
        <taxon>Actinomycetes</taxon>
        <taxon>Micrococcales</taxon>
        <taxon>Microbacteriaceae</taxon>
        <taxon>Cryobacterium</taxon>
    </lineage>
</organism>
<dbReference type="Gene3D" id="3.30.70.560">
    <property type="entry name" value="7,8-Dihydro-6-hydroxymethylpterin-pyrophosphokinase HPPK"/>
    <property type="match status" value="1"/>
</dbReference>
<gene>
    <name evidence="10" type="primary">folK</name>
    <name evidence="10" type="ORF">E3T50_15835</name>
</gene>
<dbReference type="AlphaFoldDB" id="A0A4R9ANM2"/>
<evidence type="ECO:0000256" key="3">
    <source>
        <dbReference type="ARBA" id="ARBA00013253"/>
    </source>
</evidence>
<evidence type="ECO:0000256" key="8">
    <source>
        <dbReference type="ARBA" id="ARBA00022909"/>
    </source>
</evidence>
<protein>
    <recommendedName>
        <fullName evidence="3">2-amino-4-hydroxy-6-hydroxymethyldihydropteridine diphosphokinase</fullName>
        <ecNumber evidence="3">2.7.6.3</ecNumber>
    </recommendedName>
</protein>
<dbReference type="Pfam" id="PF01288">
    <property type="entry name" value="HPPK"/>
    <property type="match status" value="1"/>
</dbReference>
<keyword evidence="11" id="KW-1185">Reference proteome</keyword>
<dbReference type="InterPro" id="IPR000550">
    <property type="entry name" value="Hppk"/>
</dbReference>
<dbReference type="GO" id="GO:0003848">
    <property type="term" value="F:2-amino-4-hydroxy-6-hydroxymethyldihydropteridine diphosphokinase activity"/>
    <property type="evidence" value="ECO:0007669"/>
    <property type="project" value="UniProtKB-EC"/>
</dbReference>
<sequence length="181" mass="19009">MTGRSERVVLALGSNLGDRAATLADAVHDLAGLAGATLVAVSPVYESAAVKLDGVDESAPRYLNAVLTIDYSGDPYALLDAVNAIEAEHGRVRAERWGDRTLDIDVIVFGQRSVDDARLTLPHPRAAERDFVLVPWLDLDAQAVIPGRGLVRNLLVATGNTVRRAADAAALDPAPAPGGGR</sequence>
<comment type="caution">
    <text evidence="10">The sequence shown here is derived from an EMBL/GenBank/DDBJ whole genome shotgun (WGS) entry which is preliminary data.</text>
</comment>
<dbReference type="UniPathway" id="UPA00077">
    <property type="reaction ID" value="UER00155"/>
</dbReference>
<evidence type="ECO:0000256" key="1">
    <source>
        <dbReference type="ARBA" id="ARBA00000198"/>
    </source>
</evidence>
<dbReference type="Proteomes" id="UP000297983">
    <property type="component" value="Unassembled WGS sequence"/>
</dbReference>
<evidence type="ECO:0000256" key="5">
    <source>
        <dbReference type="ARBA" id="ARBA00022741"/>
    </source>
</evidence>
<evidence type="ECO:0000256" key="2">
    <source>
        <dbReference type="ARBA" id="ARBA00005051"/>
    </source>
</evidence>
<dbReference type="GO" id="GO:0016301">
    <property type="term" value="F:kinase activity"/>
    <property type="evidence" value="ECO:0007669"/>
    <property type="project" value="UniProtKB-KW"/>
</dbReference>
<name>A0A4R9ANM2_9MICO</name>
<dbReference type="NCBIfam" id="TIGR01498">
    <property type="entry name" value="folK"/>
    <property type="match status" value="1"/>
</dbReference>
<dbReference type="SUPFAM" id="SSF55083">
    <property type="entry name" value="6-hydroxymethyl-7,8-dihydropterin pyrophosphokinase, HPPK"/>
    <property type="match status" value="1"/>
</dbReference>
<dbReference type="CDD" id="cd00483">
    <property type="entry name" value="HPPK"/>
    <property type="match status" value="1"/>
</dbReference>
<dbReference type="InterPro" id="IPR035907">
    <property type="entry name" value="Hppk_sf"/>
</dbReference>
<dbReference type="PANTHER" id="PTHR43071">
    <property type="entry name" value="2-AMINO-4-HYDROXY-6-HYDROXYMETHYLDIHYDROPTERIDINE PYROPHOSPHOKINASE"/>
    <property type="match status" value="1"/>
</dbReference>
<dbReference type="GO" id="GO:0046656">
    <property type="term" value="P:folic acid biosynthetic process"/>
    <property type="evidence" value="ECO:0007669"/>
    <property type="project" value="UniProtKB-KW"/>
</dbReference>
<evidence type="ECO:0000313" key="10">
    <source>
        <dbReference type="EMBL" id="TFD66662.1"/>
    </source>
</evidence>
<keyword evidence="6 10" id="KW-0418">Kinase</keyword>
<keyword evidence="8" id="KW-0289">Folate biosynthesis</keyword>
<evidence type="ECO:0000256" key="6">
    <source>
        <dbReference type="ARBA" id="ARBA00022777"/>
    </source>
</evidence>
<accession>A0A4R9ANM2</accession>
<evidence type="ECO:0000313" key="11">
    <source>
        <dbReference type="Proteomes" id="UP000297983"/>
    </source>
</evidence>